<keyword evidence="10" id="KW-0922">Interferon antiviral system evasion</keyword>
<dbReference type="GO" id="GO:0000164">
    <property type="term" value="C:protein phosphatase type 1 complex"/>
    <property type="evidence" value="ECO:0007669"/>
    <property type="project" value="TreeGrafter"/>
</dbReference>
<dbReference type="GO" id="GO:0019888">
    <property type="term" value="F:protein phosphatase regulator activity"/>
    <property type="evidence" value="ECO:0007669"/>
    <property type="project" value="TreeGrafter"/>
</dbReference>
<protein>
    <recommendedName>
        <fullName evidence="5">Protein DP71L</fullName>
    </recommendedName>
    <alternativeName>
        <fullName evidence="12">MyD116 homolog</fullName>
    </alternativeName>
</protein>
<evidence type="ECO:0000256" key="6">
    <source>
        <dbReference type="ARBA" id="ARBA00022581"/>
    </source>
</evidence>
<name>A0A9Q0N6E3_9DIPT</name>
<dbReference type="GO" id="GO:0034976">
    <property type="term" value="P:response to endoplasmic reticulum stress"/>
    <property type="evidence" value="ECO:0007669"/>
    <property type="project" value="TreeGrafter"/>
</dbReference>
<keyword evidence="16" id="KW-1185">Reference proteome</keyword>
<proteinExistence type="inferred from homology"/>
<evidence type="ECO:0000256" key="3">
    <source>
        <dbReference type="ARBA" id="ARBA00010161"/>
    </source>
</evidence>
<evidence type="ECO:0000256" key="13">
    <source>
        <dbReference type="SAM" id="MobiDB-lite"/>
    </source>
</evidence>
<evidence type="ECO:0000256" key="7">
    <source>
        <dbReference type="ARBA" id="ARBA00022632"/>
    </source>
</evidence>
<keyword evidence="6" id="KW-0945">Host-virus interaction</keyword>
<evidence type="ECO:0000256" key="2">
    <source>
        <dbReference type="ARBA" id="ARBA00007512"/>
    </source>
</evidence>
<comment type="similarity">
    <text evidence="2">Belongs to the asfivirus DP71L family.</text>
</comment>
<evidence type="ECO:0000256" key="5">
    <source>
        <dbReference type="ARBA" id="ARBA00019072"/>
    </source>
</evidence>
<dbReference type="Pfam" id="PF10488">
    <property type="entry name" value="PP1c_bdg"/>
    <property type="match status" value="1"/>
</dbReference>
<feature type="compositionally biased region" description="Low complexity" evidence="13">
    <location>
        <begin position="57"/>
        <end position="69"/>
    </location>
</feature>
<evidence type="ECO:0000256" key="4">
    <source>
        <dbReference type="ARBA" id="ARBA00011204"/>
    </source>
</evidence>
<evidence type="ECO:0000313" key="15">
    <source>
        <dbReference type="EMBL" id="KAJ6644042.1"/>
    </source>
</evidence>
<accession>A0A9Q0N6E3</accession>
<evidence type="ECO:0000256" key="12">
    <source>
        <dbReference type="ARBA" id="ARBA00031298"/>
    </source>
</evidence>
<evidence type="ECO:0000256" key="8">
    <source>
        <dbReference type="ARBA" id="ARBA00022830"/>
    </source>
</evidence>
<evidence type="ECO:0000256" key="11">
    <source>
        <dbReference type="ARBA" id="ARBA00023280"/>
    </source>
</evidence>
<evidence type="ECO:0000256" key="10">
    <source>
        <dbReference type="ARBA" id="ARBA00023258"/>
    </source>
</evidence>
<keyword evidence="9" id="KW-0426">Late protein</keyword>
<comment type="similarity">
    <text evidence="3">Belongs to the PPP1R15 family.</text>
</comment>
<dbReference type="OrthoDB" id="5976067at2759"/>
<keyword evidence="7" id="KW-1090">Inhibition of host innate immune response by virus</keyword>
<feature type="region of interest" description="Disordered" evidence="13">
    <location>
        <begin position="22"/>
        <end position="89"/>
    </location>
</feature>
<dbReference type="Proteomes" id="UP001151699">
    <property type="component" value="Chromosome B"/>
</dbReference>
<reference evidence="15" key="1">
    <citation type="submission" date="2022-07" db="EMBL/GenBank/DDBJ databases">
        <authorList>
            <person name="Trinca V."/>
            <person name="Uliana J.V.C."/>
            <person name="Torres T.T."/>
            <person name="Ward R.J."/>
            <person name="Monesi N."/>
        </authorList>
    </citation>
    <scope>NUCLEOTIDE SEQUENCE</scope>
    <source>
        <strain evidence="15">HSMRA1968</strain>
        <tissue evidence="15">Whole embryos</tissue>
    </source>
</reference>
<dbReference type="InterPro" id="IPR019523">
    <property type="entry name" value="Prot_Pase1_reg-su15A/B_C"/>
</dbReference>
<dbReference type="AlphaFoldDB" id="A0A9Q0N6E3"/>
<comment type="caution">
    <text evidence="15">The sequence shown here is derived from an EMBL/GenBank/DDBJ whole genome shotgun (WGS) entry which is preliminary data.</text>
</comment>
<evidence type="ECO:0000313" key="16">
    <source>
        <dbReference type="Proteomes" id="UP001151699"/>
    </source>
</evidence>
<feature type="compositionally biased region" description="Acidic residues" evidence="13">
    <location>
        <begin position="22"/>
        <end position="56"/>
    </location>
</feature>
<comment type="function">
    <text evidence="1">Interacts with the host phosphatase PP1 catalytic subunit (PPP1CB) and recruits it to dephosphorylate EIF2S1/eIF2alpha and therefore restores the host translation that has been shut-down by the host. Also inhibits the EIF2S1/eIF2alpha-ATF4-DDIT3/CHOP pathway.</text>
</comment>
<feature type="compositionally biased region" description="Acidic residues" evidence="13">
    <location>
        <begin position="70"/>
        <end position="83"/>
    </location>
</feature>
<organism evidence="15 16">
    <name type="scientific">Pseudolycoriella hygida</name>
    <dbReference type="NCBI Taxonomy" id="35572"/>
    <lineage>
        <taxon>Eukaryota</taxon>
        <taxon>Metazoa</taxon>
        <taxon>Ecdysozoa</taxon>
        <taxon>Arthropoda</taxon>
        <taxon>Hexapoda</taxon>
        <taxon>Insecta</taxon>
        <taxon>Pterygota</taxon>
        <taxon>Neoptera</taxon>
        <taxon>Endopterygota</taxon>
        <taxon>Diptera</taxon>
        <taxon>Nematocera</taxon>
        <taxon>Sciaroidea</taxon>
        <taxon>Sciaridae</taxon>
        <taxon>Pseudolycoriella</taxon>
    </lineage>
</organism>
<dbReference type="PANTHER" id="PTHR16489:SF12">
    <property type="entry name" value="GH11727P"/>
    <property type="match status" value="1"/>
</dbReference>
<dbReference type="InterPro" id="IPR051254">
    <property type="entry name" value="PPP1R15"/>
</dbReference>
<dbReference type="GO" id="GO:0039502">
    <property type="term" value="P:symbiont-mediated suppression of host type I interferon-mediated signaling pathway"/>
    <property type="evidence" value="ECO:0007669"/>
    <property type="project" value="UniProtKB-KW"/>
</dbReference>
<gene>
    <name evidence="15" type="primary">Ppp1r15a_1</name>
    <name evidence="15" type="ORF">Bhyg_09008</name>
</gene>
<sequence length="231" mass="26497">MSLNKENMELWNMKMHHQLMEDADALGDEWDDSSEDETMETENSEENVGEEEEVLLDDIGSGEESGSGSDSEDSFSFLEEEEVLTDRSDDSLVEFDYGEELADPPASAKGFDEVDNVQLEGRVNNVLRDYVFIDSDNDTSHQHENGMAPVNRRVTFNLTPTVHTMVVWDYAYRAARKGKWEEAARDNARFSRRIDSLRPELEAILRMDHRQRIYEERFGAPADDSTIEKSI</sequence>
<dbReference type="PANTHER" id="PTHR16489">
    <property type="entry name" value="GH11727P"/>
    <property type="match status" value="1"/>
</dbReference>
<dbReference type="EMBL" id="WJQU01000002">
    <property type="protein sequence ID" value="KAJ6644042.1"/>
    <property type="molecule type" value="Genomic_DNA"/>
</dbReference>
<evidence type="ECO:0000259" key="14">
    <source>
        <dbReference type="Pfam" id="PF10488"/>
    </source>
</evidence>
<keyword evidence="8" id="KW-1114">Inhibition of host interferon signaling pathway by virus</keyword>
<evidence type="ECO:0000256" key="1">
    <source>
        <dbReference type="ARBA" id="ARBA00003756"/>
    </source>
</evidence>
<comment type="subunit">
    <text evidence="4">Interacts (via C-terminus) with host PPP1CB.</text>
</comment>
<dbReference type="GO" id="GO:0005783">
    <property type="term" value="C:endoplasmic reticulum"/>
    <property type="evidence" value="ECO:0007669"/>
    <property type="project" value="TreeGrafter"/>
</dbReference>
<dbReference type="GO" id="GO:0051246">
    <property type="term" value="P:regulation of protein metabolic process"/>
    <property type="evidence" value="ECO:0007669"/>
    <property type="project" value="UniProtKB-ARBA"/>
</dbReference>
<keyword evidence="11" id="KW-0899">Viral immunoevasion</keyword>
<evidence type="ECO:0000256" key="9">
    <source>
        <dbReference type="ARBA" id="ARBA00022921"/>
    </source>
</evidence>
<feature type="domain" description="Protein phosphatase 1 regulatory subunit 15A/B C-terminal" evidence="14">
    <location>
        <begin position="175"/>
        <end position="215"/>
    </location>
</feature>